<keyword evidence="1" id="KW-0963">Cytoplasm</keyword>
<accession>A0A381WTP8</accession>
<evidence type="ECO:0000256" key="2">
    <source>
        <dbReference type="ARBA" id="ARBA00022722"/>
    </source>
</evidence>
<dbReference type="SMART" id="SM00849">
    <property type="entry name" value="Lactamase_B"/>
    <property type="match status" value="1"/>
</dbReference>
<dbReference type="InterPro" id="IPR055132">
    <property type="entry name" value="RNase_J_b_CASP"/>
</dbReference>
<evidence type="ECO:0000256" key="4">
    <source>
        <dbReference type="ARBA" id="ARBA00022801"/>
    </source>
</evidence>
<evidence type="ECO:0000256" key="5">
    <source>
        <dbReference type="ARBA" id="ARBA00022833"/>
    </source>
</evidence>
<sequence>MSQKDQLIFCPLGGSGEIGMNMNLFSYGKPDNQKWLIVDIGVTFADDTLPGIDLIYPDPGFIIDKKDDLLGIILTHAHEDHIGAIAHIWPQLKCNIYATPFTSVLIKEKFKEKKIEIGNNLKIVDLNGTIKLGPFTIEFVTLTHSILEPNGLSIKTPVGTILHTGDWKCDPNPLIGNTINEKKLKQIGAQGVLAMICDSTNIFIPGRAGSELDVRQSLLKIMQNKNKRIIVTSFASNVARMETIFYCAKKIERQISLVGRSMHRIYKAARQCGYLKNVIDPIDPREAKKISREKIVYLCTGSQGEPMGAMMRIAHYVHPDVFIEKDDTVIFSSKIIPGNEKKLYSLHNQLVKNGIEVISEENEFVHVSGHPNQEDLKDMYNWVKPKSIIPVHGEHRHMMEHINFAKEMQVPYPVQIENGDIVQIYPGEGPHVIDKAPVGRMYVDGNISISEDSQSLKERKNLANNGYLEVTIIINDKGKVIKKPIFSFKGLPIESQNEDFIFDLEDEVKKTSRTFSLNNSKQENILIEELKKNCRKLVKEKTGKKPYTNINLVRV</sequence>
<dbReference type="GO" id="GO:0046872">
    <property type="term" value="F:metal ion binding"/>
    <property type="evidence" value="ECO:0007669"/>
    <property type="project" value="UniProtKB-KW"/>
</dbReference>
<dbReference type="Gene3D" id="3.40.50.10710">
    <property type="entry name" value="Metallo-hydrolase/oxidoreductase"/>
    <property type="match status" value="1"/>
</dbReference>
<organism evidence="9">
    <name type="scientific">marine metagenome</name>
    <dbReference type="NCBI Taxonomy" id="408172"/>
    <lineage>
        <taxon>unclassified sequences</taxon>
        <taxon>metagenomes</taxon>
        <taxon>ecological metagenomes</taxon>
    </lineage>
</organism>
<evidence type="ECO:0000313" key="9">
    <source>
        <dbReference type="EMBL" id="SVA55864.1"/>
    </source>
</evidence>
<dbReference type="PANTHER" id="PTHR43694">
    <property type="entry name" value="RIBONUCLEASE J"/>
    <property type="match status" value="1"/>
</dbReference>
<keyword evidence="5" id="KW-0862">Zinc</keyword>
<dbReference type="InterPro" id="IPR011108">
    <property type="entry name" value="RMMBL"/>
</dbReference>
<evidence type="ECO:0000256" key="1">
    <source>
        <dbReference type="ARBA" id="ARBA00022490"/>
    </source>
</evidence>
<reference evidence="9" key="1">
    <citation type="submission" date="2018-05" db="EMBL/GenBank/DDBJ databases">
        <authorList>
            <person name="Lanie J.A."/>
            <person name="Ng W.-L."/>
            <person name="Kazmierczak K.M."/>
            <person name="Andrzejewski T.M."/>
            <person name="Davidsen T.M."/>
            <person name="Wayne K.J."/>
            <person name="Tettelin H."/>
            <person name="Glass J.I."/>
            <person name="Rusch D."/>
            <person name="Podicherti R."/>
            <person name="Tsui H.-C.T."/>
            <person name="Winkler M.E."/>
        </authorList>
    </citation>
    <scope>NUCLEOTIDE SEQUENCE</scope>
</reference>
<dbReference type="EMBL" id="UINC01012847">
    <property type="protein sequence ID" value="SVA55864.1"/>
    <property type="molecule type" value="Genomic_DNA"/>
</dbReference>
<dbReference type="AlphaFoldDB" id="A0A381WTP8"/>
<feature type="domain" description="Metallo-beta-lactamase" evidence="8">
    <location>
        <begin position="19"/>
        <end position="207"/>
    </location>
</feature>
<dbReference type="GO" id="GO:0003723">
    <property type="term" value="F:RNA binding"/>
    <property type="evidence" value="ECO:0007669"/>
    <property type="project" value="UniProtKB-KW"/>
</dbReference>
<dbReference type="Pfam" id="PF17770">
    <property type="entry name" value="RNase_J_C"/>
    <property type="match status" value="1"/>
</dbReference>
<dbReference type="InterPro" id="IPR041636">
    <property type="entry name" value="RNase_J_C"/>
</dbReference>
<dbReference type="GO" id="GO:0004527">
    <property type="term" value="F:exonuclease activity"/>
    <property type="evidence" value="ECO:0007669"/>
    <property type="project" value="UniProtKB-KW"/>
</dbReference>
<keyword evidence="6" id="KW-0269">Exonuclease</keyword>
<keyword evidence="2" id="KW-0540">Nuclease</keyword>
<dbReference type="Gene3D" id="3.10.20.580">
    <property type="match status" value="1"/>
</dbReference>
<keyword evidence="4" id="KW-0378">Hydrolase</keyword>
<dbReference type="SUPFAM" id="SSF56281">
    <property type="entry name" value="Metallo-hydrolase/oxidoreductase"/>
    <property type="match status" value="1"/>
</dbReference>
<dbReference type="NCBIfam" id="TIGR00649">
    <property type="entry name" value="MG423"/>
    <property type="match status" value="1"/>
</dbReference>
<dbReference type="Pfam" id="PF07521">
    <property type="entry name" value="RMMBL"/>
    <property type="match status" value="1"/>
</dbReference>
<keyword evidence="7" id="KW-0694">RNA-binding</keyword>
<name>A0A381WTP8_9ZZZZ</name>
<dbReference type="Pfam" id="PF22505">
    <property type="entry name" value="RNase_J_b_CASP"/>
    <property type="match status" value="1"/>
</dbReference>
<dbReference type="PANTHER" id="PTHR43694:SF1">
    <property type="entry name" value="RIBONUCLEASE J"/>
    <property type="match status" value="1"/>
</dbReference>
<keyword evidence="3" id="KW-0479">Metal-binding</keyword>
<dbReference type="Gene3D" id="3.60.15.10">
    <property type="entry name" value="Ribonuclease Z/Hydroxyacylglutathione hydrolase-like"/>
    <property type="match status" value="1"/>
</dbReference>
<dbReference type="Pfam" id="PF12706">
    <property type="entry name" value="Lactamase_B_2"/>
    <property type="match status" value="1"/>
</dbReference>
<evidence type="ECO:0000259" key="8">
    <source>
        <dbReference type="SMART" id="SM00849"/>
    </source>
</evidence>
<gene>
    <name evidence="9" type="ORF">METZ01_LOCUS108718</name>
</gene>
<evidence type="ECO:0000256" key="7">
    <source>
        <dbReference type="ARBA" id="ARBA00022884"/>
    </source>
</evidence>
<dbReference type="InterPro" id="IPR036866">
    <property type="entry name" value="RibonucZ/Hydroxyglut_hydro"/>
</dbReference>
<dbReference type="InterPro" id="IPR001279">
    <property type="entry name" value="Metallo-B-lactamas"/>
</dbReference>
<protein>
    <recommendedName>
        <fullName evidence="8">Metallo-beta-lactamase domain-containing protein</fullName>
    </recommendedName>
</protein>
<dbReference type="CDD" id="cd07714">
    <property type="entry name" value="RNaseJ_MBL-fold"/>
    <property type="match status" value="1"/>
</dbReference>
<proteinExistence type="predicted"/>
<dbReference type="InterPro" id="IPR004613">
    <property type="entry name" value="RNase_J"/>
</dbReference>
<evidence type="ECO:0000256" key="3">
    <source>
        <dbReference type="ARBA" id="ARBA00022723"/>
    </source>
</evidence>
<evidence type="ECO:0000256" key="6">
    <source>
        <dbReference type="ARBA" id="ARBA00022839"/>
    </source>
</evidence>
<dbReference type="InterPro" id="IPR042173">
    <property type="entry name" value="RNase_J_2"/>
</dbReference>